<evidence type="ECO:0000256" key="1">
    <source>
        <dbReference type="SAM" id="Phobius"/>
    </source>
</evidence>
<evidence type="ECO:0000313" key="3">
    <source>
        <dbReference type="Proteomes" id="UP000000653"/>
    </source>
</evidence>
<protein>
    <submittedName>
        <fullName evidence="2">Putative membrane protein</fullName>
    </submittedName>
</protein>
<dbReference type="EMBL" id="CP000438">
    <property type="protein sequence ID" value="ABJ14534.1"/>
    <property type="molecule type" value="Genomic_DNA"/>
</dbReference>
<keyword evidence="1" id="KW-1133">Transmembrane helix</keyword>
<evidence type="ECO:0000313" key="2">
    <source>
        <dbReference type="EMBL" id="ABJ14534.1"/>
    </source>
</evidence>
<dbReference type="BioCyc" id="PAER208963:G1G74-5737-MONOMER"/>
<dbReference type="RefSeq" id="WP_003141884.1">
    <property type="nucleotide sequence ID" value="NC_008463.1"/>
</dbReference>
<feature type="transmembrane region" description="Helical" evidence="1">
    <location>
        <begin position="12"/>
        <end position="34"/>
    </location>
</feature>
<sequence>MLKKSFNSLLTTWLAGLLVMLPLVLTVALLAWVVSLLNRFVGPSSLIGRGFAAIGQPLAGDSPLAYLLGTALLLVAIYLLGLGVQLGLKRPLANLFDLTLRRTPLIGNLYNLADRFVGLLDKKQDADIAAMSPVWCFFGGDGAAVLALMPNPEAVELDGRAHYAILVPTAPIPVGGGLLYVPVEWVKPAQIGMDTFTSIYVSMGITPPPPLAAAKGLAEPRAEQPPAAP</sequence>
<organism evidence="2 3">
    <name type="scientific">Pseudomonas aeruginosa (strain UCBPP-PA14)</name>
    <dbReference type="NCBI Taxonomy" id="208963"/>
    <lineage>
        <taxon>Bacteria</taxon>
        <taxon>Pseudomonadati</taxon>
        <taxon>Pseudomonadota</taxon>
        <taxon>Gammaproteobacteria</taxon>
        <taxon>Pseudomonadales</taxon>
        <taxon>Pseudomonadaceae</taxon>
        <taxon>Pseudomonas</taxon>
    </lineage>
</organism>
<gene>
    <name evidence="2" type="ordered locus">PA14_68050</name>
</gene>
<keyword evidence="1" id="KW-0812">Transmembrane</keyword>
<dbReference type="AlphaFoldDB" id="A0A0H2ZIM5"/>
<dbReference type="InterPro" id="IPR007462">
    <property type="entry name" value="COV1-like"/>
</dbReference>
<feature type="transmembrane region" description="Helical" evidence="1">
    <location>
        <begin position="64"/>
        <end position="88"/>
    </location>
</feature>
<dbReference type="HOGENOM" id="CLU_068050_2_0_6"/>
<dbReference type="Pfam" id="PF04367">
    <property type="entry name" value="DUF502"/>
    <property type="match status" value="1"/>
</dbReference>
<dbReference type="Proteomes" id="UP000000653">
    <property type="component" value="Chromosome"/>
</dbReference>
<dbReference type="KEGG" id="pau:PA14_68050"/>
<accession>A0A0H2ZIM5</accession>
<dbReference type="PANTHER" id="PTHR31876">
    <property type="entry name" value="COV-LIKE PROTEIN 1"/>
    <property type="match status" value="1"/>
</dbReference>
<reference evidence="2 3" key="1">
    <citation type="journal article" date="2006" name="Genome Biol.">
        <title>Genomic analysis reveals that Pseudomonas aeruginosa virulence is combinatorial.</title>
        <authorList>
            <person name="Lee D.G."/>
            <person name="Urbach J.M."/>
            <person name="Wu G."/>
            <person name="Liberati N.T."/>
            <person name="Feinbaum R.L."/>
            <person name="Miyata S."/>
            <person name="Diggins L.T."/>
            <person name="He J."/>
            <person name="Saucier M."/>
            <person name="Deziel E."/>
            <person name="Friedman L."/>
            <person name="Li L."/>
            <person name="Grills G."/>
            <person name="Montgomery K."/>
            <person name="Kucherlapati R."/>
            <person name="Rahme L.G."/>
            <person name="Ausubel F.M."/>
        </authorList>
    </citation>
    <scope>NUCLEOTIDE SEQUENCE [LARGE SCALE GENOMIC DNA]</scope>
    <source>
        <strain evidence="2 3">UCBPP-PA14</strain>
    </source>
</reference>
<name>A0A0H2ZIM5_PSEAB</name>
<proteinExistence type="predicted"/>
<keyword evidence="1" id="KW-0472">Membrane</keyword>
<dbReference type="PANTHER" id="PTHR31876:SF26">
    <property type="entry name" value="PROTEIN LIKE COV 2"/>
    <property type="match status" value="1"/>
</dbReference>